<gene>
    <name evidence="1" type="ORF">B0T25DRAFT_611156</name>
</gene>
<dbReference type="PANTHER" id="PTHR24148:SF73">
    <property type="entry name" value="HET DOMAIN PROTEIN (AFU_ORTHOLOGUE AFUA_8G01020)"/>
    <property type="match status" value="1"/>
</dbReference>
<sequence length="491" mass="55770">MAISYAWSDAGDTRKIMLEGASVPIPASLYGALKAIRQRQQDVLVWADFLSRHGLSLNPCEHQGLARTGLLPDRKREIEAVASLFERDYWSRLWVVQEVFNAKAIQVDCGTSTNLGYGAFLEAKGWKSLRSQFSVFQVLVHQGPASFPNFRLFKDTHPDGSILLDALRACRRKLAADPRDKVFGIVLPQEIRDGFPPDYSLSPKEVYTDIVDYLLTTTGRLDVICEVIHFPLHTSAITRSLPSFVPDWSHIPETSSQAQKQLFSASGDTKVVFRFLGDRHNKLEISAVYLDTIISYGVAVGTLCTLNDYLMAFIQWRALLLGTIDADDEDYNLRIQDDFYRTMCLDQVPREWDVKPRQWRGVVYHLFASFFRERLPRMPLDRELRSYLDDVKVKIDPGFRRSFIQDHFGQPMTGQCFCLTRGGLMGMGSGFMALGDIVVVPLGCGSPVLLRPEGKHGEYHFIGDIYIHGYMRGRAMEQLERGNKVEKYVLH</sequence>
<dbReference type="AlphaFoldDB" id="A0AAJ0HFW7"/>
<dbReference type="PANTHER" id="PTHR24148">
    <property type="entry name" value="ANKYRIN REPEAT DOMAIN-CONTAINING PROTEIN 39 HOMOLOG-RELATED"/>
    <property type="match status" value="1"/>
</dbReference>
<reference evidence="1" key="1">
    <citation type="journal article" date="2023" name="Mol. Phylogenet. Evol.">
        <title>Genome-scale phylogeny and comparative genomics of the fungal order Sordariales.</title>
        <authorList>
            <person name="Hensen N."/>
            <person name="Bonometti L."/>
            <person name="Westerberg I."/>
            <person name="Brannstrom I.O."/>
            <person name="Guillou S."/>
            <person name="Cros-Aarteil S."/>
            <person name="Calhoun S."/>
            <person name="Haridas S."/>
            <person name="Kuo A."/>
            <person name="Mondo S."/>
            <person name="Pangilinan J."/>
            <person name="Riley R."/>
            <person name="LaButti K."/>
            <person name="Andreopoulos B."/>
            <person name="Lipzen A."/>
            <person name="Chen C."/>
            <person name="Yan M."/>
            <person name="Daum C."/>
            <person name="Ng V."/>
            <person name="Clum A."/>
            <person name="Steindorff A."/>
            <person name="Ohm R.A."/>
            <person name="Martin F."/>
            <person name="Silar P."/>
            <person name="Natvig D.O."/>
            <person name="Lalanne C."/>
            <person name="Gautier V."/>
            <person name="Ament-Velasquez S.L."/>
            <person name="Kruys A."/>
            <person name="Hutchinson M.I."/>
            <person name="Powell A.J."/>
            <person name="Barry K."/>
            <person name="Miller A.N."/>
            <person name="Grigoriev I.V."/>
            <person name="Debuchy R."/>
            <person name="Gladieux P."/>
            <person name="Hiltunen Thoren M."/>
            <person name="Johannesson H."/>
        </authorList>
    </citation>
    <scope>NUCLEOTIDE SEQUENCE</scope>
    <source>
        <strain evidence="1">CBS 955.72</strain>
    </source>
</reference>
<keyword evidence="2" id="KW-1185">Reference proteome</keyword>
<dbReference type="EMBL" id="JAUIQD010000005">
    <property type="protein sequence ID" value="KAK3350055.1"/>
    <property type="molecule type" value="Genomic_DNA"/>
</dbReference>
<name>A0AAJ0HFW7_9PEZI</name>
<comment type="caution">
    <text evidence="1">The sequence shown here is derived from an EMBL/GenBank/DDBJ whole genome shotgun (WGS) entry which is preliminary data.</text>
</comment>
<organism evidence="1 2">
    <name type="scientific">Lasiosphaeria hispida</name>
    <dbReference type="NCBI Taxonomy" id="260671"/>
    <lineage>
        <taxon>Eukaryota</taxon>
        <taxon>Fungi</taxon>
        <taxon>Dikarya</taxon>
        <taxon>Ascomycota</taxon>
        <taxon>Pezizomycotina</taxon>
        <taxon>Sordariomycetes</taxon>
        <taxon>Sordariomycetidae</taxon>
        <taxon>Sordariales</taxon>
        <taxon>Lasiosphaeriaceae</taxon>
        <taxon>Lasiosphaeria</taxon>
    </lineage>
</organism>
<dbReference type="Pfam" id="PF26639">
    <property type="entry name" value="Het-6_barrel"/>
    <property type="match status" value="1"/>
</dbReference>
<evidence type="ECO:0000313" key="1">
    <source>
        <dbReference type="EMBL" id="KAK3350055.1"/>
    </source>
</evidence>
<reference evidence="1" key="2">
    <citation type="submission" date="2023-06" db="EMBL/GenBank/DDBJ databases">
        <authorList>
            <consortium name="Lawrence Berkeley National Laboratory"/>
            <person name="Haridas S."/>
            <person name="Hensen N."/>
            <person name="Bonometti L."/>
            <person name="Westerberg I."/>
            <person name="Brannstrom I.O."/>
            <person name="Guillou S."/>
            <person name="Cros-Aarteil S."/>
            <person name="Calhoun S."/>
            <person name="Kuo A."/>
            <person name="Mondo S."/>
            <person name="Pangilinan J."/>
            <person name="Riley R."/>
            <person name="Labutti K."/>
            <person name="Andreopoulos B."/>
            <person name="Lipzen A."/>
            <person name="Chen C."/>
            <person name="Yanf M."/>
            <person name="Daum C."/>
            <person name="Ng V."/>
            <person name="Clum A."/>
            <person name="Steindorff A."/>
            <person name="Ohm R."/>
            <person name="Martin F."/>
            <person name="Silar P."/>
            <person name="Natvig D."/>
            <person name="Lalanne C."/>
            <person name="Gautier V."/>
            <person name="Ament-Velasquez S.L."/>
            <person name="Kruys A."/>
            <person name="Hutchinson M.I."/>
            <person name="Powell A.J."/>
            <person name="Barry K."/>
            <person name="Miller A.N."/>
            <person name="Grigoriev I.V."/>
            <person name="Debuchy R."/>
            <person name="Gladieux P."/>
            <person name="Thoren M.H."/>
            <person name="Johannesson H."/>
        </authorList>
    </citation>
    <scope>NUCLEOTIDE SEQUENCE</scope>
    <source>
        <strain evidence="1">CBS 955.72</strain>
    </source>
</reference>
<dbReference type="InterPro" id="IPR052895">
    <property type="entry name" value="HetReg/Transcr_Mod"/>
</dbReference>
<evidence type="ECO:0008006" key="3">
    <source>
        <dbReference type="Google" id="ProtNLM"/>
    </source>
</evidence>
<protein>
    <recommendedName>
        <fullName evidence="3">Heterokaryon incompatibility domain-containing protein</fullName>
    </recommendedName>
</protein>
<dbReference type="Proteomes" id="UP001275084">
    <property type="component" value="Unassembled WGS sequence"/>
</dbReference>
<accession>A0AAJ0HFW7</accession>
<proteinExistence type="predicted"/>
<evidence type="ECO:0000313" key="2">
    <source>
        <dbReference type="Proteomes" id="UP001275084"/>
    </source>
</evidence>